<keyword evidence="1" id="KW-0472">Membrane</keyword>
<evidence type="ECO:0000313" key="3">
    <source>
        <dbReference type="Proteomes" id="UP000077315"/>
    </source>
</evidence>
<accession>A0A162UP48</accession>
<name>A0A162UP48_PHYB8</name>
<feature type="transmembrane region" description="Helical" evidence="1">
    <location>
        <begin position="153"/>
        <end position="171"/>
    </location>
</feature>
<proteinExistence type="predicted"/>
<evidence type="ECO:0000256" key="1">
    <source>
        <dbReference type="SAM" id="Phobius"/>
    </source>
</evidence>
<keyword evidence="1" id="KW-0812">Transmembrane</keyword>
<keyword evidence="3" id="KW-1185">Reference proteome</keyword>
<protein>
    <submittedName>
        <fullName evidence="2">Uncharacterized protein</fullName>
    </submittedName>
</protein>
<dbReference type="AlphaFoldDB" id="A0A162UP48"/>
<feature type="transmembrane region" description="Helical" evidence="1">
    <location>
        <begin position="101"/>
        <end position="120"/>
    </location>
</feature>
<reference evidence="3" key="1">
    <citation type="submission" date="2015-06" db="EMBL/GenBank/DDBJ databases">
        <title>Expansion of signal transduction pathways in fungi by whole-genome duplication.</title>
        <authorList>
            <consortium name="DOE Joint Genome Institute"/>
            <person name="Corrochano L.M."/>
            <person name="Kuo A."/>
            <person name="Marcet-Houben M."/>
            <person name="Polaino S."/>
            <person name="Salamov A."/>
            <person name="Villalobos J.M."/>
            <person name="Alvarez M.I."/>
            <person name="Avalos J."/>
            <person name="Benito E.P."/>
            <person name="Benoit I."/>
            <person name="Burger G."/>
            <person name="Camino L.P."/>
            <person name="Canovas D."/>
            <person name="Cerda-Olmedo E."/>
            <person name="Cheng J.-F."/>
            <person name="Dominguez A."/>
            <person name="Elias M."/>
            <person name="Eslava A.P."/>
            <person name="Glaser F."/>
            <person name="Grimwood J."/>
            <person name="Gutierrez G."/>
            <person name="Heitman J."/>
            <person name="Henrissat B."/>
            <person name="Iturriaga E.A."/>
            <person name="Lang B.F."/>
            <person name="Lavin J.L."/>
            <person name="Lee S."/>
            <person name="Li W."/>
            <person name="Lindquist E."/>
            <person name="Lopez-Garcia S."/>
            <person name="Luque E.M."/>
            <person name="Marcos A.T."/>
            <person name="Martin J."/>
            <person name="McCluskey K."/>
            <person name="Medina H.R."/>
            <person name="Miralles-Duran A."/>
            <person name="Miyazaki A."/>
            <person name="Munoz-Torres E."/>
            <person name="Oguiza J.A."/>
            <person name="Ohm R."/>
            <person name="Olmedo M."/>
            <person name="Orejas M."/>
            <person name="Ortiz-Castellanos L."/>
            <person name="Pisabarro A.G."/>
            <person name="Rodriguez-Romero J."/>
            <person name="Ruiz-Herrera J."/>
            <person name="Ruiz-Vazquez R."/>
            <person name="Sanz C."/>
            <person name="Schackwitz W."/>
            <person name="Schmutz J."/>
            <person name="Shahriari M."/>
            <person name="Shelest E."/>
            <person name="Silva-Franco F."/>
            <person name="Soanes D."/>
            <person name="Syed K."/>
            <person name="Tagua V.G."/>
            <person name="Talbot N.J."/>
            <person name="Thon M."/>
            <person name="De vries R.P."/>
            <person name="Wiebenga A."/>
            <person name="Yadav J.S."/>
            <person name="Braun E.L."/>
            <person name="Baker S."/>
            <person name="Garre V."/>
            <person name="Horwitz B."/>
            <person name="Torres-Martinez S."/>
            <person name="Idnurm A."/>
            <person name="Herrera-Estrella A."/>
            <person name="Gabaldon T."/>
            <person name="Grigoriev I.V."/>
        </authorList>
    </citation>
    <scope>NUCLEOTIDE SEQUENCE [LARGE SCALE GENOMIC DNA]</scope>
    <source>
        <strain evidence="3">NRRL 1555(-)</strain>
    </source>
</reference>
<dbReference type="VEuPathDB" id="FungiDB:PHYBLDRAFT_165258"/>
<gene>
    <name evidence="2" type="ORF">PHYBLDRAFT_165258</name>
</gene>
<dbReference type="InParanoid" id="A0A162UP48"/>
<dbReference type="RefSeq" id="XP_018294783.1">
    <property type="nucleotide sequence ID" value="XM_018435189.1"/>
</dbReference>
<organism evidence="2 3">
    <name type="scientific">Phycomyces blakesleeanus (strain ATCC 8743b / DSM 1359 / FGSC 10004 / NBRC 33097 / NRRL 1555)</name>
    <dbReference type="NCBI Taxonomy" id="763407"/>
    <lineage>
        <taxon>Eukaryota</taxon>
        <taxon>Fungi</taxon>
        <taxon>Fungi incertae sedis</taxon>
        <taxon>Mucoromycota</taxon>
        <taxon>Mucoromycotina</taxon>
        <taxon>Mucoromycetes</taxon>
        <taxon>Mucorales</taxon>
        <taxon>Phycomycetaceae</taxon>
        <taxon>Phycomyces</taxon>
    </lineage>
</organism>
<dbReference type="EMBL" id="KV440975">
    <property type="protein sequence ID" value="OAD76743.1"/>
    <property type="molecule type" value="Genomic_DNA"/>
</dbReference>
<keyword evidence="1" id="KW-1133">Transmembrane helix</keyword>
<dbReference type="GeneID" id="28996095"/>
<dbReference type="Proteomes" id="UP000077315">
    <property type="component" value="Unassembled WGS sequence"/>
</dbReference>
<sequence>MHGAGKVCVGEDYPNQLLKSMWIFQVNCFGILADMKSMHQYREKEEEKAIFIQSSQNPFPRPALVKKALLFLAWDFFGEAILWGSIGDTNGDFYGILETKISCLLQCTYLLIITGIHAIFPRPSEGHKDLLFKMTNMEEYMANLPATENPRHLPMFLLVALLLLLVPNYRTPAVIILEVRRNNTDKAFKLIRWYMWNDNLNSSDPILVRANEARLKCTTDVHFNKSPEKETVANLLGYLVPKFLWEGIRKSELQKMLHTNFHSRVFKVKEDAMVRAVTNI</sequence>
<evidence type="ECO:0000313" key="2">
    <source>
        <dbReference type="EMBL" id="OAD76743.1"/>
    </source>
</evidence>